<dbReference type="PROSITE" id="PS51006">
    <property type="entry name" value="PABS_2"/>
    <property type="match status" value="1"/>
</dbReference>
<dbReference type="KEGG" id="ccjz:ccrud_05940"/>
<name>A0A172QSV3_9CORY</name>
<evidence type="ECO:0000313" key="7">
    <source>
        <dbReference type="EMBL" id="ANE03797.1"/>
    </source>
</evidence>
<feature type="compositionally biased region" description="Polar residues" evidence="5">
    <location>
        <begin position="293"/>
        <end position="305"/>
    </location>
</feature>
<proteinExistence type="inferred from homology"/>
<dbReference type="Proteomes" id="UP000076929">
    <property type="component" value="Chromosome"/>
</dbReference>
<dbReference type="AlphaFoldDB" id="A0A172QSV3"/>
<keyword evidence="8" id="KW-1185">Reference proteome</keyword>
<gene>
    <name evidence="7" type="ORF">ccrud_05940</name>
</gene>
<dbReference type="CDD" id="cd02440">
    <property type="entry name" value="AdoMet_MTases"/>
    <property type="match status" value="1"/>
</dbReference>
<keyword evidence="3 4" id="KW-0620">Polyamine biosynthesis</keyword>
<feature type="active site" description="Proton acceptor" evidence="4">
    <location>
        <position position="164"/>
    </location>
</feature>
<evidence type="ECO:0000313" key="8">
    <source>
        <dbReference type="Proteomes" id="UP000076929"/>
    </source>
</evidence>
<accession>A0A172QSV3</accession>
<dbReference type="SUPFAM" id="SSF53335">
    <property type="entry name" value="S-adenosyl-L-methionine-dependent methyltransferases"/>
    <property type="match status" value="1"/>
</dbReference>
<evidence type="ECO:0000256" key="1">
    <source>
        <dbReference type="ARBA" id="ARBA00007867"/>
    </source>
</evidence>
<keyword evidence="2 4" id="KW-0808">Transferase</keyword>
<evidence type="ECO:0000256" key="4">
    <source>
        <dbReference type="PROSITE-ProRule" id="PRU00354"/>
    </source>
</evidence>
<protein>
    <submittedName>
        <fullName evidence="7">Spermidine synthase</fullName>
    </submittedName>
</protein>
<dbReference type="STRING" id="1652495.ccrud_05940"/>
<evidence type="ECO:0000256" key="2">
    <source>
        <dbReference type="ARBA" id="ARBA00022679"/>
    </source>
</evidence>
<dbReference type="InterPro" id="IPR029063">
    <property type="entry name" value="SAM-dependent_MTases_sf"/>
</dbReference>
<dbReference type="PANTHER" id="PTHR43317">
    <property type="entry name" value="THERMOSPERMINE SYNTHASE ACAULIS5"/>
    <property type="match status" value="1"/>
</dbReference>
<reference evidence="7 8" key="1">
    <citation type="submission" date="2016-05" db="EMBL/GenBank/DDBJ databases">
        <title>Complete genome sequence of Corynebacterium crudilactis, a new Corynebacterium species isolated from raw cow's milk.</title>
        <authorList>
            <person name="Christian R."/>
            <person name="Zimmermann J."/>
            <person name="Lipski A."/>
            <person name="Kalinowski J."/>
        </authorList>
    </citation>
    <scope>NUCLEOTIDE SEQUENCE [LARGE SCALE GENOMIC DNA]</scope>
    <source>
        <strain evidence="7 8">JZ16</strain>
    </source>
</reference>
<evidence type="ECO:0000256" key="3">
    <source>
        <dbReference type="ARBA" id="ARBA00023115"/>
    </source>
</evidence>
<dbReference type="OrthoDB" id="8221452at2"/>
<dbReference type="EMBL" id="CP015622">
    <property type="protein sequence ID" value="ANE03797.1"/>
    <property type="molecule type" value="Genomic_DNA"/>
</dbReference>
<dbReference type="NCBIfam" id="NF037959">
    <property type="entry name" value="MFS_SpdSyn"/>
    <property type="match status" value="1"/>
</dbReference>
<organism evidence="7 8">
    <name type="scientific">Corynebacterium crudilactis</name>
    <dbReference type="NCBI Taxonomy" id="1652495"/>
    <lineage>
        <taxon>Bacteria</taxon>
        <taxon>Bacillati</taxon>
        <taxon>Actinomycetota</taxon>
        <taxon>Actinomycetes</taxon>
        <taxon>Mycobacteriales</taxon>
        <taxon>Corynebacteriaceae</taxon>
        <taxon>Corynebacterium</taxon>
    </lineage>
</organism>
<evidence type="ECO:0000256" key="5">
    <source>
        <dbReference type="SAM" id="MobiDB-lite"/>
    </source>
</evidence>
<comment type="similarity">
    <text evidence="1">Belongs to the spermidine/spermine synthase family.</text>
</comment>
<sequence length="313" mass="34308">MARKKNKSEPSRSQQAANVPIAGTYEGEYSVIELEADSYTADGWLISVNGVPSSHIVMGEPQALEFEYMRWIATGARAFIDAHQDASKLRITHLGGGACTMARYFADVYPQSRNTVVELDAELARLAREWFDIPRAPRVKIRVDDARVVAESFAPESRDVIIRDVFAGAVTPQNFTTVEFFQHCHRGLAPGGLYVANCGDHSDLRGAKAELAGMMEVFQHVAVIADPPMLKGRRYGNIILMGSDTEFFSSTSIEASAITRELLGGGVPAQYKDEDWVRKFASGAQPNHDEVATHQTPNDTPQSPAETPEHSGI</sequence>
<dbReference type="GO" id="GO:0016740">
    <property type="term" value="F:transferase activity"/>
    <property type="evidence" value="ECO:0007669"/>
    <property type="project" value="UniProtKB-UniRule"/>
</dbReference>
<evidence type="ECO:0000259" key="6">
    <source>
        <dbReference type="PROSITE" id="PS51006"/>
    </source>
</evidence>
<dbReference type="GO" id="GO:0006596">
    <property type="term" value="P:polyamine biosynthetic process"/>
    <property type="evidence" value="ECO:0007669"/>
    <property type="project" value="UniProtKB-UniRule"/>
</dbReference>
<dbReference type="RefSeq" id="WP_066565296.1">
    <property type="nucleotide sequence ID" value="NZ_CP015622.1"/>
</dbReference>
<feature type="domain" description="PABS" evidence="6">
    <location>
        <begin position="115"/>
        <end position="244"/>
    </location>
</feature>
<dbReference type="Gene3D" id="3.40.50.150">
    <property type="entry name" value="Vaccinia Virus protein VP39"/>
    <property type="match status" value="1"/>
</dbReference>
<dbReference type="InterPro" id="IPR030374">
    <property type="entry name" value="PABS"/>
</dbReference>
<dbReference type="PANTHER" id="PTHR43317:SF1">
    <property type="entry name" value="THERMOSPERMINE SYNTHASE ACAULIS5"/>
    <property type="match status" value="1"/>
</dbReference>
<feature type="region of interest" description="Disordered" evidence="5">
    <location>
        <begin position="280"/>
        <end position="313"/>
    </location>
</feature>